<dbReference type="SMART" id="SM00028">
    <property type="entry name" value="TPR"/>
    <property type="match status" value="8"/>
</dbReference>
<dbReference type="Pfam" id="PF13181">
    <property type="entry name" value="TPR_8"/>
    <property type="match status" value="1"/>
</dbReference>
<dbReference type="Proteomes" id="UP000326903">
    <property type="component" value="Unassembled WGS sequence"/>
</dbReference>
<dbReference type="Pfam" id="PF13432">
    <property type="entry name" value="TPR_16"/>
    <property type="match status" value="1"/>
</dbReference>
<proteinExistence type="predicted"/>
<dbReference type="Pfam" id="PF14559">
    <property type="entry name" value="TPR_19"/>
    <property type="match status" value="1"/>
</dbReference>
<dbReference type="PROSITE" id="PS50005">
    <property type="entry name" value="TPR"/>
    <property type="match status" value="4"/>
</dbReference>
<dbReference type="EMBL" id="VYQF01000010">
    <property type="protein sequence ID" value="KAA9035851.1"/>
    <property type="molecule type" value="Genomic_DNA"/>
</dbReference>
<comment type="caution">
    <text evidence="3">The sequence shown here is derived from an EMBL/GenBank/DDBJ whole genome shotgun (WGS) entry which is preliminary data.</text>
</comment>
<feature type="signal peptide" evidence="2">
    <location>
        <begin position="1"/>
        <end position="19"/>
    </location>
</feature>
<dbReference type="PANTHER" id="PTHR12558:SF13">
    <property type="entry name" value="CELL DIVISION CYCLE PROTEIN 27 HOMOLOG"/>
    <property type="match status" value="1"/>
</dbReference>
<dbReference type="PANTHER" id="PTHR12558">
    <property type="entry name" value="CELL DIVISION CYCLE 16,23,27"/>
    <property type="match status" value="1"/>
</dbReference>
<dbReference type="RefSeq" id="WP_150416678.1">
    <property type="nucleotide sequence ID" value="NZ_VYQF01000010.1"/>
</dbReference>
<keyword evidence="1" id="KW-0802">TPR repeat</keyword>
<dbReference type="InterPro" id="IPR019734">
    <property type="entry name" value="TPR_rpt"/>
</dbReference>
<protein>
    <submittedName>
        <fullName evidence="3">Tetratricopeptide repeat protein</fullName>
    </submittedName>
</protein>
<dbReference type="Gene3D" id="1.25.40.10">
    <property type="entry name" value="Tetratricopeptide repeat domain"/>
    <property type="match status" value="3"/>
</dbReference>
<feature type="repeat" description="TPR" evidence="1">
    <location>
        <begin position="260"/>
        <end position="293"/>
    </location>
</feature>
<keyword evidence="4" id="KW-1185">Reference proteome</keyword>
<feature type="repeat" description="TPR" evidence="1">
    <location>
        <begin position="59"/>
        <end position="92"/>
    </location>
</feature>
<gene>
    <name evidence="3" type="ORF">FW778_20055</name>
</gene>
<dbReference type="PROSITE" id="PS50293">
    <property type="entry name" value="TPR_REGION"/>
    <property type="match status" value="2"/>
</dbReference>
<feature type="chain" id="PRO_5023865600" evidence="2">
    <location>
        <begin position="20"/>
        <end position="340"/>
    </location>
</feature>
<reference evidence="3 4" key="1">
    <citation type="submission" date="2019-09" db="EMBL/GenBank/DDBJ databases">
        <title>Draft genome sequence of Ginsengibacter sp. BR5-29.</title>
        <authorList>
            <person name="Im W.-T."/>
        </authorList>
    </citation>
    <scope>NUCLEOTIDE SEQUENCE [LARGE SCALE GENOMIC DNA]</scope>
    <source>
        <strain evidence="3 4">BR5-29</strain>
    </source>
</reference>
<feature type="repeat" description="TPR" evidence="1">
    <location>
        <begin position="294"/>
        <end position="327"/>
    </location>
</feature>
<evidence type="ECO:0000313" key="4">
    <source>
        <dbReference type="Proteomes" id="UP000326903"/>
    </source>
</evidence>
<accession>A0A5J5ICV3</accession>
<evidence type="ECO:0000256" key="1">
    <source>
        <dbReference type="PROSITE-ProRule" id="PRU00339"/>
    </source>
</evidence>
<dbReference type="SUPFAM" id="SSF48452">
    <property type="entry name" value="TPR-like"/>
    <property type="match status" value="1"/>
</dbReference>
<name>A0A5J5ICV3_9BACT</name>
<organism evidence="3 4">
    <name type="scientific">Ginsengibacter hankyongi</name>
    <dbReference type="NCBI Taxonomy" id="2607284"/>
    <lineage>
        <taxon>Bacteria</taxon>
        <taxon>Pseudomonadati</taxon>
        <taxon>Bacteroidota</taxon>
        <taxon>Chitinophagia</taxon>
        <taxon>Chitinophagales</taxon>
        <taxon>Chitinophagaceae</taxon>
        <taxon>Ginsengibacter</taxon>
    </lineage>
</organism>
<dbReference type="AlphaFoldDB" id="A0A5J5ICV3"/>
<evidence type="ECO:0000313" key="3">
    <source>
        <dbReference type="EMBL" id="KAA9035851.1"/>
    </source>
</evidence>
<sequence>MKNLILAILFFLPACVLFSQNSDSAQFYFKKGLGEKTFRLFAIAARDFDKAISFNPNYTEAYIESGNVNLEMHKVDPALGNFTKAYELDPGNNEVIKQLSTLYFNNRQFQKAIDLSQKCNNCSDADRIMGMSYYNLEDYGKAQTLLQKAIGKNDKDAEAAYTLGRTYIELENEKNAIPLYQKAITIEPERNMWIYELGLIYYNQDDYKDALKYFNLAGDKGYTKTNDYYENVGFAQLYTGDTENGLKTLNEVLTRKPNNKELINNIAYAMYETKRYDDALAYYQKLLELNPKDASSLFMAGMTFQKKGEKEKGQKICDKAIEMDPSLARSRQKKDVPMGL</sequence>
<feature type="repeat" description="TPR" evidence="1">
    <location>
        <begin position="157"/>
        <end position="190"/>
    </location>
</feature>
<dbReference type="InterPro" id="IPR011990">
    <property type="entry name" value="TPR-like_helical_dom_sf"/>
</dbReference>
<evidence type="ECO:0000256" key="2">
    <source>
        <dbReference type="SAM" id="SignalP"/>
    </source>
</evidence>
<keyword evidence="2" id="KW-0732">Signal</keyword>